<dbReference type="OrthoDB" id="2081865at2"/>
<feature type="domain" description="Zinc-ribbon" evidence="2">
    <location>
        <begin position="4"/>
        <end position="24"/>
    </location>
</feature>
<feature type="transmembrane region" description="Helical" evidence="1">
    <location>
        <begin position="298"/>
        <end position="315"/>
    </location>
</feature>
<sequence length="325" mass="33628">MGKFCTSCGTALNEGAKFCAKCGANASHVLEEAGTLPEQATPNSETILSKAGKQMKIEAKIKAAAYAKSMFSEATPAYQSAGELALPAELTPLAGDFEAENLLSLLKIGIKGLAGGLKRTLHDKKRLVVVIALVITWLLVNLLVSLGIFPLPLRLLSWLTAAQGSLIGGSIGKGLVAALLAQLIADQGMLQTVKSGLGQLGGIAKGLRGVAGPLLMGIAVALIVTNLMVSSNLQNTMVCLAAFLLSAKALTHHGFLRKFINALLPKANNTTLTTLMRGWTLGFALFAAISFLPGGGNGYVLGILLLLAGGLVTVVNKNKKEASGE</sequence>
<dbReference type="PATRIC" id="fig|36849.3.peg.1620"/>
<feature type="transmembrane region" description="Helical" evidence="1">
    <location>
        <begin position="233"/>
        <end position="251"/>
    </location>
</feature>
<dbReference type="EMBL" id="LKET01000028">
    <property type="protein sequence ID" value="KPU45052.1"/>
    <property type="molecule type" value="Genomic_DNA"/>
</dbReference>
<feature type="transmembrane region" description="Helical" evidence="1">
    <location>
        <begin position="161"/>
        <end position="185"/>
    </location>
</feature>
<dbReference type="Proteomes" id="UP000050326">
    <property type="component" value="Unassembled WGS sequence"/>
</dbReference>
<keyword evidence="1" id="KW-1133">Transmembrane helix</keyword>
<evidence type="ECO:0000259" key="2">
    <source>
        <dbReference type="Pfam" id="PF13240"/>
    </source>
</evidence>
<proteinExistence type="predicted"/>
<reference evidence="3 4" key="1">
    <citation type="submission" date="2015-09" db="EMBL/GenBank/DDBJ databases">
        <title>Genome sequence of Oxobacter pfennigii DSM 3222.</title>
        <authorList>
            <person name="Poehlein A."/>
            <person name="Bengelsdorf F.R."/>
            <person name="Schiel-Bengelsdorf B."/>
            <person name="Duerre P."/>
            <person name="Daniel R."/>
        </authorList>
    </citation>
    <scope>NUCLEOTIDE SEQUENCE [LARGE SCALE GENOMIC DNA]</scope>
    <source>
        <strain evidence="3 4">DSM 3222</strain>
    </source>
</reference>
<keyword evidence="4" id="KW-1185">Reference proteome</keyword>
<dbReference type="InterPro" id="IPR026870">
    <property type="entry name" value="Zinc_ribbon_dom"/>
</dbReference>
<keyword evidence="1" id="KW-0472">Membrane</keyword>
<dbReference type="Pfam" id="PF13240">
    <property type="entry name" value="Zn_Ribbon_1"/>
    <property type="match status" value="1"/>
</dbReference>
<keyword evidence="1" id="KW-0812">Transmembrane</keyword>
<name>A0A0P9AHW2_9CLOT</name>
<dbReference type="AlphaFoldDB" id="A0A0P9AHW2"/>
<accession>A0A0P9AHW2</accession>
<comment type="caution">
    <text evidence="3">The sequence shown here is derived from an EMBL/GenBank/DDBJ whole genome shotgun (WGS) entry which is preliminary data.</text>
</comment>
<organism evidence="3 4">
    <name type="scientific">Oxobacter pfennigii</name>
    <dbReference type="NCBI Taxonomy" id="36849"/>
    <lineage>
        <taxon>Bacteria</taxon>
        <taxon>Bacillati</taxon>
        <taxon>Bacillota</taxon>
        <taxon>Clostridia</taxon>
        <taxon>Eubacteriales</taxon>
        <taxon>Clostridiaceae</taxon>
        <taxon>Oxobacter</taxon>
    </lineage>
</organism>
<evidence type="ECO:0000256" key="1">
    <source>
        <dbReference type="SAM" id="Phobius"/>
    </source>
</evidence>
<dbReference type="STRING" id="36849.OXPF_15300"/>
<gene>
    <name evidence="3" type="ORF">OXPF_15300</name>
</gene>
<evidence type="ECO:0000313" key="4">
    <source>
        <dbReference type="Proteomes" id="UP000050326"/>
    </source>
</evidence>
<feature type="transmembrane region" description="Helical" evidence="1">
    <location>
        <begin position="127"/>
        <end position="149"/>
    </location>
</feature>
<evidence type="ECO:0000313" key="3">
    <source>
        <dbReference type="EMBL" id="KPU45052.1"/>
    </source>
</evidence>
<protein>
    <recommendedName>
        <fullName evidence="2">Zinc-ribbon domain-containing protein</fullName>
    </recommendedName>
</protein>
<feature type="transmembrane region" description="Helical" evidence="1">
    <location>
        <begin position="272"/>
        <end position="292"/>
    </location>
</feature>
<dbReference type="RefSeq" id="WP_054874595.1">
    <property type="nucleotide sequence ID" value="NZ_LKET01000028.1"/>
</dbReference>
<feature type="transmembrane region" description="Helical" evidence="1">
    <location>
        <begin position="206"/>
        <end position="227"/>
    </location>
</feature>